<evidence type="ECO:0000313" key="2">
    <source>
        <dbReference type="Proteomes" id="UP000186817"/>
    </source>
</evidence>
<evidence type="ECO:0008006" key="3">
    <source>
        <dbReference type="Google" id="ProtNLM"/>
    </source>
</evidence>
<comment type="caution">
    <text evidence="1">The sequence shown here is derived from an EMBL/GenBank/DDBJ whole genome shotgun (WGS) entry which is preliminary data.</text>
</comment>
<protein>
    <recommendedName>
        <fullName evidence="3">PDZ domain-containing protein</fullName>
    </recommendedName>
</protein>
<dbReference type="EMBL" id="LSRX01000178">
    <property type="protein sequence ID" value="OLQ05673.1"/>
    <property type="molecule type" value="Genomic_DNA"/>
</dbReference>
<organism evidence="1 2">
    <name type="scientific">Symbiodinium microadriaticum</name>
    <name type="common">Dinoflagellate</name>
    <name type="synonym">Zooxanthella microadriatica</name>
    <dbReference type="NCBI Taxonomy" id="2951"/>
    <lineage>
        <taxon>Eukaryota</taxon>
        <taxon>Sar</taxon>
        <taxon>Alveolata</taxon>
        <taxon>Dinophyceae</taxon>
        <taxon>Suessiales</taxon>
        <taxon>Symbiodiniaceae</taxon>
        <taxon>Symbiodinium</taxon>
    </lineage>
</organism>
<gene>
    <name evidence="1" type="ORF">AK812_SmicGene11118</name>
</gene>
<dbReference type="OrthoDB" id="448022at2759"/>
<proteinExistence type="predicted"/>
<sequence>MALRILAAPAAVPVAKAYVPTWPPVVQPCHAKPPLPCGASDPLATRRPVVLCLIHPADDGAVFSNARCVGHPDTLQALRAAGADVQVLRASCLCQGKRLLETGQVSAPDSELGLDVSHEPGGKVLRVDGIRPTGAVKAWNQQCLASSTPEQAIAVGDKITSVNNVAADPVKMLKACVSQQTLSLEIEREGPNTSPVRSGVLRAEATEFIPRTGLEVPNIADE</sequence>
<dbReference type="Proteomes" id="UP000186817">
    <property type="component" value="Unassembled WGS sequence"/>
</dbReference>
<accession>A0A1Q9EE23</accession>
<reference evidence="1 2" key="1">
    <citation type="submission" date="2016-02" db="EMBL/GenBank/DDBJ databases">
        <title>Genome analysis of coral dinoflagellate symbionts highlights evolutionary adaptations to a symbiotic lifestyle.</title>
        <authorList>
            <person name="Aranda M."/>
            <person name="Li Y."/>
            <person name="Liew Y.J."/>
            <person name="Baumgarten S."/>
            <person name="Simakov O."/>
            <person name="Wilson M."/>
            <person name="Piel J."/>
            <person name="Ashoor H."/>
            <person name="Bougouffa S."/>
            <person name="Bajic V.B."/>
            <person name="Ryu T."/>
            <person name="Ravasi T."/>
            <person name="Bayer T."/>
            <person name="Micklem G."/>
            <person name="Kim H."/>
            <person name="Bhak J."/>
            <person name="Lajeunesse T.C."/>
            <person name="Voolstra C.R."/>
        </authorList>
    </citation>
    <scope>NUCLEOTIDE SEQUENCE [LARGE SCALE GENOMIC DNA]</scope>
    <source>
        <strain evidence="1 2">CCMP2467</strain>
    </source>
</reference>
<keyword evidence="2" id="KW-1185">Reference proteome</keyword>
<name>A0A1Q9EE23_SYMMI</name>
<dbReference type="AlphaFoldDB" id="A0A1Q9EE23"/>
<evidence type="ECO:0000313" key="1">
    <source>
        <dbReference type="EMBL" id="OLQ05673.1"/>
    </source>
</evidence>